<proteinExistence type="predicted"/>
<organism evidence="1 2">
    <name type="scientific">Parelaphostrongylus tenuis</name>
    <name type="common">Meningeal worm</name>
    <dbReference type="NCBI Taxonomy" id="148309"/>
    <lineage>
        <taxon>Eukaryota</taxon>
        <taxon>Metazoa</taxon>
        <taxon>Ecdysozoa</taxon>
        <taxon>Nematoda</taxon>
        <taxon>Chromadorea</taxon>
        <taxon>Rhabditida</taxon>
        <taxon>Rhabditina</taxon>
        <taxon>Rhabditomorpha</taxon>
        <taxon>Strongyloidea</taxon>
        <taxon>Metastrongylidae</taxon>
        <taxon>Parelaphostrongylus</taxon>
    </lineage>
</organism>
<accession>A0AAD5M864</accession>
<evidence type="ECO:0000313" key="1">
    <source>
        <dbReference type="EMBL" id="KAJ1353880.1"/>
    </source>
</evidence>
<gene>
    <name evidence="1" type="ORF">KIN20_010649</name>
</gene>
<name>A0AAD5M864_PARTN</name>
<keyword evidence="2" id="KW-1185">Reference proteome</keyword>
<dbReference type="EMBL" id="JAHQIW010001878">
    <property type="protein sequence ID" value="KAJ1353880.1"/>
    <property type="molecule type" value="Genomic_DNA"/>
</dbReference>
<sequence>MAFKSSPVGPPGSRDSLNIIFSLYTYREEIGPTGRLSPVERLMSQEIQSVTALVRRLSLKRIMCSAHLIFNILACGTASLILDRLQRSELRILSLIYEIRDTPSIDLLTARSITPCDLSSCLRSDQVFTA</sequence>
<protein>
    <submittedName>
        <fullName evidence="1">Uncharacterized protein</fullName>
    </submittedName>
</protein>
<dbReference type="AlphaFoldDB" id="A0AAD5M864"/>
<comment type="caution">
    <text evidence="1">The sequence shown here is derived from an EMBL/GenBank/DDBJ whole genome shotgun (WGS) entry which is preliminary data.</text>
</comment>
<dbReference type="Proteomes" id="UP001196413">
    <property type="component" value="Unassembled WGS sequence"/>
</dbReference>
<evidence type="ECO:0000313" key="2">
    <source>
        <dbReference type="Proteomes" id="UP001196413"/>
    </source>
</evidence>
<reference evidence="1" key="1">
    <citation type="submission" date="2021-06" db="EMBL/GenBank/DDBJ databases">
        <title>Parelaphostrongylus tenuis whole genome reference sequence.</title>
        <authorList>
            <person name="Garwood T.J."/>
            <person name="Larsen P.A."/>
            <person name="Fountain-Jones N.M."/>
            <person name="Garbe J.R."/>
            <person name="Macchietto M.G."/>
            <person name="Kania S.A."/>
            <person name="Gerhold R.W."/>
            <person name="Richards J.E."/>
            <person name="Wolf T.M."/>
        </authorList>
    </citation>
    <scope>NUCLEOTIDE SEQUENCE</scope>
    <source>
        <strain evidence="1">MNPRO001-30</strain>
        <tissue evidence="1">Meninges</tissue>
    </source>
</reference>